<dbReference type="RefSeq" id="WP_162838135.1">
    <property type="nucleotide sequence ID" value="NZ_AP026392.1"/>
</dbReference>
<evidence type="ECO:0000313" key="1">
    <source>
        <dbReference type="EMBL" id="BDO11932.1"/>
    </source>
</evidence>
<name>A0AAN2CCG1_9ENTR</name>
<reference evidence="1" key="1">
    <citation type="submission" date="2022-07" db="EMBL/GenBank/DDBJ databases">
        <title>Complete genome sequence of carbapenem-resistant Klebsiella spp. in Japan.</title>
        <authorList>
            <person name="Maehana S."/>
            <person name="Suzuki M."/>
            <person name="Kitasato H."/>
        </authorList>
    </citation>
    <scope>NUCLEOTIDE SEQUENCE</scope>
    <source>
        <strain evidence="1">KAM644</strain>
    </source>
</reference>
<organism evidence="1 3">
    <name type="scientific">Klebsiella quasipneumoniae subsp. quasipneumoniae</name>
    <dbReference type="NCBI Taxonomy" id="1667327"/>
    <lineage>
        <taxon>Bacteria</taxon>
        <taxon>Pseudomonadati</taxon>
        <taxon>Pseudomonadota</taxon>
        <taxon>Gammaproteobacteria</taxon>
        <taxon>Enterobacterales</taxon>
        <taxon>Enterobacteriaceae</taxon>
        <taxon>Klebsiella/Raoultella group</taxon>
        <taxon>Klebsiella</taxon>
        <taxon>Klebsiella pneumoniae complex</taxon>
    </lineage>
</organism>
<sequence>MSHNKKDQATYARPSRADIVRSVATSTAVETGQPSARVEESLEAARKKYAHLRLA</sequence>
<dbReference type="Proteomes" id="UP001284547">
    <property type="component" value="Unassembled WGS sequence"/>
</dbReference>
<accession>A0AAN2CCG1</accession>
<dbReference type="EMBL" id="AP026407">
    <property type="protein sequence ID" value="BDO11932.1"/>
    <property type="molecule type" value="Genomic_DNA"/>
</dbReference>
<dbReference type="EMBL" id="JAWHZD010000002">
    <property type="protein sequence ID" value="MDV0840644.1"/>
    <property type="molecule type" value="Genomic_DNA"/>
</dbReference>
<protein>
    <submittedName>
        <fullName evidence="1">Uncharacterized protein</fullName>
    </submittedName>
</protein>
<dbReference type="AlphaFoldDB" id="A0AAN2CCG1"/>
<evidence type="ECO:0000313" key="2">
    <source>
        <dbReference type="EMBL" id="MDV0840644.1"/>
    </source>
</evidence>
<gene>
    <name evidence="1" type="ORF">KAM644c_09980</name>
    <name evidence="2" type="ORF">RZP41_05015</name>
</gene>
<reference evidence="2" key="2">
    <citation type="submission" date="2023-10" db="EMBL/GenBank/DDBJ databases">
        <title>Surveillance and assessment of the effects of hospital wastewater treatment on clearance of pathogenic bacterial and antimicrobial resistance genes.</title>
        <authorList>
            <person name="Wu Y."/>
        </authorList>
    </citation>
    <scope>NUCLEOTIDE SEQUENCE</scope>
    <source>
        <strain evidence="2">23-M-SRM-33-1</strain>
    </source>
</reference>
<dbReference type="Proteomes" id="UP001058353">
    <property type="component" value="Chromosome"/>
</dbReference>
<proteinExistence type="predicted"/>
<evidence type="ECO:0000313" key="3">
    <source>
        <dbReference type="Proteomes" id="UP001058353"/>
    </source>
</evidence>